<comment type="caution">
    <text evidence="2">The sequence shown here is derived from an EMBL/GenBank/DDBJ whole genome shotgun (WGS) entry which is preliminary data.</text>
</comment>
<evidence type="ECO:0000313" key="3">
    <source>
        <dbReference type="Proteomes" id="UP000244089"/>
    </source>
</evidence>
<protein>
    <submittedName>
        <fullName evidence="2">EH signature protein</fullName>
    </submittedName>
</protein>
<dbReference type="EMBL" id="QAXS01000022">
    <property type="protein sequence ID" value="PTV97843.1"/>
    <property type="molecule type" value="Genomic_DNA"/>
</dbReference>
<accession>A0A2T5RI47</accession>
<dbReference type="RefSeq" id="WP_181248185.1">
    <property type="nucleotide sequence ID" value="NZ_QAXS01000022.1"/>
</dbReference>
<gene>
    <name evidence="2" type="ORF">C8C76_12217</name>
</gene>
<dbReference type="InterPro" id="IPR028943">
    <property type="entry name" value="ZorC_EH_Signature_dom"/>
</dbReference>
<organism evidence="2 3">
    <name type="scientific">Halanaerobium saccharolyticum</name>
    <dbReference type="NCBI Taxonomy" id="43595"/>
    <lineage>
        <taxon>Bacteria</taxon>
        <taxon>Bacillati</taxon>
        <taxon>Bacillota</taxon>
        <taxon>Clostridia</taxon>
        <taxon>Halanaerobiales</taxon>
        <taxon>Halanaerobiaceae</taxon>
        <taxon>Halanaerobium</taxon>
    </lineage>
</organism>
<evidence type="ECO:0000259" key="1">
    <source>
        <dbReference type="Pfam" id="PF15611"/>
    </source>
</evidence>
<dbReference type="Proteomes" id="UP000244089">
    <property type="component" value="Unassembled WGS sequence"/>
</dbReference>
<feature type="domain" description="Zorya protein ZorC EH" evidence="1">
    <location>
        <begin position="226"/>
        <end position="299"/>
    </location>
</feature>
<name>A0A2T5RI47_9FIRM</name>
<evidence type="ECO:0000313" key="2">
    <source>
        <dbReference type="EMBL" id="PTV97843.1"/>
    </source>
</evidence>
<dbReference type="Pfam" id="PF15611">
    <property type="entry name" value="EH_Signature"/>
    <property type="match status" value="1"/>
</dbReference>
<proteinExistence type="predicted"/>
<sequence>MKFNSFSFQPSKLIAVKNKIKKTFPTKADIYKIKSQKAKEVDLEELLKKIREFSLDKIIYLADSLKTEEIIALAIKYSNIPHELYKKINNIILHKKDKFIIKILWNNFAEDYTNKDLSSLLGNLLASFSKLNDQEKVLDTIFKDSSPLINMRKYIENNKITLFYFLDKLDLIFENKISKRLAADLLSKGTKPVFLREDKNNLIKVFKELEIKNLKAVVENYLFVFKDKEYEEELMYIIKDRLGDPREDYSTAWNEIDKKAKEKAAAWFNYKKLKEFFDSITTDQEEAQKRFSYWEKQVDIMEKVDYVKKYLQLFLTFDNFVVVEFGDLGNAVYFYKKDFFEQNLAQYMNKHNAVNNNSLKYTYEARNMGNKNVYKVNHMSSWQHKADKMIKELRAGRR</sequence>
<dbReference type="AlphaFoldDB" id="A0A2T5RI47"/>
<reference evidence="2 3" key="1">
    <citation type="submission" date="2018-04" db="EMBL/GenBank/DDBJ databases">
        <title>Subsurface microbial communities from deep shales in Ohio and West Virginia, USA.</title>
        <authorList>
            <person name="Wrighton K."/>
        </authorList>
    </citation>
    <scope>NUCLEOTIDE SEQUENCE [LARGE SCALE GENOMIC DNA]</scope>
    <source>
        <strain evidence="2 3">WC1</strain>
    </source>
</reference>